<dbReference type="EMBL" id="SZYH01000002">
    <property type="protein sequence ID" value="TKV64084.1"/>
    <property type="molecule type" value="Genomic_DNA"/>
</dbReference>
<feature type="domain" description="Flavoprotein" evidence="8">
    <location>
        <begin position="11"/>
        <end position="194"/>
    </location>
</feature>
<feature type="binding site" evidence="7">
    <location>
        <begin position="108"/>
        <end position="111"/>
    </location>
    <ligand>
        <name>FMN</name>
        <dbReference type="ChEBI" id="CHEBI:58210"/>
    </ligand>
</feature>
<accession>A0A4U6QSW8</accession>
<keyword evidence="1 7" id="KW-0637">Prenyltransferase</keyword>
<feature type="binding site" evidence="7">
    <location>
        <position position="173"/>
    </location>
    <ligand>
        <name>dimethylallyl phosphate</name>
        <dbReference type="ChEBI" id="CHEBI:88052"/>
    </ligand>
</feature>
<evidence type="ECO:0000313" key="10">
    <source>
        <dbReference type="Proteomes" id="UP000308488"/>
    </source>
</evidence>
<dbReference type="EC" id="2.5.1.129" evidence="7"/>
<gene>
    <name evidence="7" type="primary">ubiX</name>
    <name evidence="9" type="ORF">FDP08_16805</name>
</gene>
<dbReference type="GO" id="GO:0016831">
    <property type="term" value="F:carboxy-lyase activity"/>
    <property type="evidence" value="ECO:0007669"/>
    <property type="project" value="TreeGrafter"/>
</dbReference>
<dbReference type="AlphaFoldDB" id="A0A4U6QSW8"/>
<evidence type="ECO:0000256" key="5">
    <source>
        <dbReference type="ARBA" id="ARBA00050612"/>
    </source>
</evidence>
<dbReference type="SUPFAM" id="SSF52507">
    <property type="entry name" value="Homo-oligomeric flavin-containing Cys decarboxylases, HFCD"/>
    <property type="match status" value="1"/>
</dbReference>
<keyword evidence="10" id="KW-1185">Reference proteome</keyword>
<name>A0A4U6QSW8_9GAMM</name>
<feature type="binding site" evidence="7">
    <location>
        <begin position="17"/>
        <end position="19"/>
    </location>
    <ligand>
        <name>FMN</name>
        <dbReference type="ChEBI" id="CHEBI:58210"/>
    </ligand>
</feature>
<feature type="binding site" evidence="7">
    <location>
        <position position="189"/>
    </location>
    <ligand>
        <name>dimethylallyl phosphate</name>
        <dbReference type="ChEBI" id="CHEBI:88052"/>
    </ligand>
</feature>
<dbReference type="Gene3D" id="3.40.50.1950">
    <property type="entry name" value="Flavin prenyltransferase-like"/>
    <property type="match status" value="1"/>
</dbReference>
<evidence type="ECO:0000256" key="6">
    <source>
        <dbReference type="ARBA" id="ARBA00060793"/>
    </source>
</evidence>
<evidence type="ECO:0000259" key="8">
    <source>
        <dbReference type="Pfam" id="PF02441"/>
    </source>
</evidence>
<evidence type="ECO:0000256" key="4">
    <source>
        <dbReference type="ARBA" id="ARBA00022679"/>
    </source>
</evidence>
<dbReference type="Proteomes" id="UP000308488">
    <property type="component" value="Unassembled WGS sequence"/>
</dbReference>
<dbReference type="Pfam" id="PF02441">
    <property type="entry name" value="Flavoprotein"/>
    <property type="match status" value="1"/>
</dbReference>
<keyword evidence="2 7" id="KW-0285">Flavoprotein</keyword>
<evidence type="ECO:0000256" key="7">
    <source>
        <dbReference type="HAMAP-Rule" id="MF_01984"/>
    </source>
</evidence>
<dbReference type="PANTHER" id="PTHR43374">
    <property type="entry name" value="FLAVIN PRENYLTRANSFERASE"/>
    <property type="match status" value="1"/>
</dbReference>
<comment type="similarity">
    <text evidence="6 7">Belongs to the UbiX/PAD1 family.</text>
</comment>
<evidence type="ECO:0000256" key="1">
    <source>
        <dbReference type="ARBA" id="ARBA00022602"/>
    </source>
</evidence>
<dbReference type="RefSeq" id="WP_137437454.1">
    <property type="nucleotide sequence ID" value="NZ_JANRHC010000003.1"/>
</dbReference>
<comment type="caution">
    <text evidence="7">Lacks conserved residue(s) required for the propagation of feature annotation.</text>
</comment>
<dbReference type="InterPro" id="IPR004507">
    <property type="entry name" value="UbiX-like"/>
</dbReference>
<evidence type="ECO:0000313" key="9">
    <source>
        <dbReference type="EMBL" id="TKV64084.1"/>
    </source>
</evidence>
<proteinExistence type="inferred from homology"/>
<dbReference type="InterPro" id="IPR036551">
    <property type="entry name" value="Flavin_trans-like"/>
</dbReference>
<organism evidence="9 10">
    <name type="scientific">Marinobacter panjinensis</name>
    <dbReference type="NCBI Taxonomy" id="2576384"/>
    <lineage>
        <taxon>Bacteria</taxon>
        <taxon>Pseudomonadati</taxon>
        <taxon>Pseudomonadota</taxon>
        <taxon>Gammaproteobacteria</taxon>
        <taxon>Pseudomonadales</taxon>
        <taxon>Marinobacteraceae</taxon>
        <taxon>Marinobacter</taxon>
    </lineage>
</organism>
<comment type="catalytic activity">
    <reaction evidence="5 7">
        <text>dimethylallyl phosphate + FMNH2 = prenylated FMNH2 + phosphate</text>
        <dbReference type="Rhea" id="RHEA:37743"/>
        <dbReference type="ChEBI" id="CHEBI:43474"/>
        <dbReference type="ChEBI" id="CHEBI:57618"/>
        <dbReference type="ChEBI" id="CHEBI:87467"/>
        <dbReference type="ChEBI" id="CHEBI:88052"/>
        <dbReference type="EC" id="2.5.1.129"/>
    </reaction>
</comment>
<keyword evidence="4 7" id="KW-0808">Transferase</keyword>
<dbReference type="GO" id="GO:0106141">
    <property type="term" value="F:flavin prenyltransferase activity"/>
    <property type="evidence" value="ECO:0007669"/>
    <property type="project" value="UniProtKB-EC"/>
</dbReference>
<evidence type="ECO:0000256" key="2">
    <source>
        <dbReference type="ARBA" id="ARBA00022630"/>
    </source>
</evidence>
<evidence type="ECO:0000256" key="3">
    <source>
        <dbReference type="ARBA" id="ARBA00022643"/>
    </source>
</evidence>
<feature type="binding site" evidence="7">
    <location>
        <position position="43"/>
    </location>
    <ligand>
        <name>FMN</name>
        <dbReference type="ChEBI" id="CHEBI:58210"/>
    </ligand>
</feature>
<dbReference type="InterPro" id="IPR003382">
    <property type="entry name" value="Flavoprotein"/>
</dbReference>
<dbReference type="PANTHER" id="PTHR43374:SF1">
    <property type="entry name" value="FLAVIN PRENYLTRANSFERASE PAD1, MITOCHONDRIAL"/>
    <property type="match status" value="1"/>
</dbReference>
<sequence length="215" mass="23156">MTAAPDNPRVINLAFTGASGAQYGLRLLQCLVAADCRVHVMVSKAAQVVIATETDLKLPGNTPAMQEVLTSYAGARPGQVLVFGREDWFSPPASGSGEKAPLVICPCSTGTLSALATGASNNLIERAGDVALKERRQLILVPREAPYSEVHLDNMLRLTRMGAVIMPASPGFYHQPQSVSDLVDFIVARLLDHLGLPQDLMPRWGEERLKSKQPD</sequence>
<keyword evidence="3 7" id="KW-0288">FMN</keyword>
<dbReference type="NCBIfam" id="TIGR00421">
    <property type="entry name" value="ubiX_pad"/>
    <property type="match status" value="1"/>
</dbReference>
<feature type="binding site" evidence="7">
    <location>
        <position position="143"/>
    </location>
    <ligand>
        <name>FMN</name>
        <dbReference type="ChEBI" id="CHEBI:58210"/>
    </ligand>
</feature>
<reference evidence="9 10" key="1">
    <citation type="submission" date="2019-05" db="EMBL/GenBank/DDBJ databases">
        <title>Marinobacter panjinensis sp. nov., a moderately halophilic bacterium isolated from sea tidal flat environment.</title>
        <authorList>
            <person name="Yang W."/>
            <person name="An M."/>
            <person name="He W."/>
            <person name="Luo X."/>
            <person name="Zhu L."/>
            <person name="Chen G."/>
            <person name="Zhang Y."/>
            <person name="Wang Y."/>
        </authorList>
    </citation>
    <scope>NUCLEOTIDE SEQUENCE [LARGE SCALE GENOMIC DNA]</scope>
    <source>
        <strain evidence="9 10">PJ-16</strain>
    </source>
</reference>
<comment type="function">
    <text evidence="7">Flavin prenyltransferase that catalyzes the synthesis of the prenylated FMN cofactor (prenyl-FMN) for 4-hydroxy-3-polyprenylbenzoic acid decarboxylase UbiD. The prenyltransferase is metal-independent and links a dimethylallyl moiety from dimethylallyl monophosphate (DMAP) to the flavin N5 and C6 atoms of FMN.</text>
</comment>
<dbReference type="OrthoDB" id="9781577at2"/>
<protein>
    <recommendedName>
        <fullName evidence="7">Flavin prenyltransferase UbiX</fullName>
        <ecNumber evidence="7">2.5.1.129</ecNumber>
    </recommendedName>
</protein>
<comment type="caution">
    <text evidence="9">The sequence shown here is derived from an EMBL/GenBank/DDBJ whole genome shotgun (WGS) entry which is preliminary data.</text>
</comment>
<dbReference type="HAMAP" id="MF_01984">
    <property type="entry name" value="ubiX_pad"/>
    <property type="match status" value="1"/>
</dbReference>
<dbReference type="FunFam" id="3.40.50.1950:FF:000001">
    <property type="entry name" value="Flavin prenyltransferase UbiX"/>
    <property type="match status" value="1"/>
</dbReference>